<feature type="transmembrane region" description="Helical" evidence="2">
    <location>
        <begin position="20"/>
        <end position="39"/>
    </location>
</feature>
<feature type="coiled-coil region" evidence="1">
    <location>
        <begin position="64"/>
        <end position="105"/>
    </location>
</feature>
<dbReference type="RefSeq" id="WP_113952267.1">
    <property type="nucleotide sequence ID" value="NZ_QNRT01000001.1"/>
</dbReference>
<dbReference type="AlphaFoldDB" id="A0A395JMW5"/>
<evidence type="ECO:0000313" key="3">
    <source>
        <dbReference type="EMBL" id="RBP52633.1"/>
    </source>
</evidence>
<keyword evidence="2" id="KW-0812">Transmembrane</keyword>
<proteinExistence type="predicted"/>
<keyword evidence="2" id="KW-1133">Transmembrane helix</keyword>
<dbReference type="PROSITE" id="PS51257">
    <property type="entry name" value="PROKAR_LIPOPROTEIN"/>
    <property type="match status" value="1"/>
</dbReference>
<accession>A0A395JMW5</accession>
<keyword evidence="4" id="KW-1185">Reference proteome</keyword>
<evidence type="ECO:0000256" key="1">
    <source>
        <dbReference type="SAM" id="Coils"/>
    </source>
</evidence>
<keyword evidence="2" id="KW-0472">Membrane</keyword>
<dbReference type="Pfam" id="PF20567">
    <property type="entry name" value="DUF6776"/>
    <property type="match status" value="1"/>
</dbReference>
<evidence type="ECO:0000313" key="4">
    <source>
        <dbReference type="Proteomes" id="UP000253083"/>
    </source>
</evidence>
<evidence type="ECO:0000256" key="2">
    <source>
        <dbReference type="SAM" id="Phobius"/>
    </source>
</evidence>
<dbReference type="Proteomes" id="UP000253083">
    <property type="component" value="Unassembled WGS sequence"/>
</dbReference>
<comment type="caution">
    <text evidence="3">The sequence shown here is derived from an EMBL/GenBank/DDBJ whole genome shotgun (WGS) entry which is preliminary data.</text>
</comment>
<reference evidence="3 4" key="1">
    <citation type="submission" date="2018-06" db="EMBL/GenBank/DDBJ databases">
        <title>Genomic Encyclopedia of Type Strains, Phase IV (KMG-IV): sequencing the most valuable type-strain genomes for metagenomic binning, comparative biology and taxonomic classification.</title>
        <authorList>
            <person name="Goeker M."/>
        </authorList>
    </citation>
    <scope>NUCLEOTIDE SEQUENCE [LARGE SCALE GENOMIC DNA]</scope>
    <source>
        <strain evidence="3 4">DSM 24032</strain>
    </source>
</reference>
<name>A0A395JMW5_9GAMM</name>
<dbReference type="EMBL" id="QNRT01000001">
    <property type="protein sequence ID" value="RBP52633.1"/>
    <property type="molecule type" value="Genomic_DNA"/>
</dbReference>
<gene>
    <name evidence="3" type="ORF">DFR28_10113</name>
</gene>
<sequence>MIRKPTSDLTIRPKMSRSLIMTLTVVGFFVFFACLYLAYGQGIRAGHVRFAEDQALIEQMRSTLDEHRTQTTEAQQSLAFAQRQLQIQEEAYRQISKAYANSEQKNSVLGSRLDFYRSIISPEDGQSGPAIQDLDYTYADGRLSFDITLVQAIKHKHQVRGNLKITLYQNDTALAQWPVSSTRSVSYQYFQQVSGFIEQSELSAAAKLKVELSLQDGETLERWFDVASPAVEAINTNEVSPTS</sequence>
<protein>
    <submittedName>
        <fullName evidence="3">Uncharacterized protein</fullName>
    </submittedName>
</protein>
<dbReference type="InParanoid" id="A0A395JMW5"/>
<dbReference type="InterPro" id="IPR046703">
    <property type="entry name" value="DUF6776"/>
</dbReference>
<keyword evidence="1" id="KW-0175">Coiled coil</keyword>
<organism evidence="3 4">
    <name type="scientific">Arenicella xantha</name>
    <dbReference type="NCBI Taxonomy" id="644221"/>
    <lineage>
        <taxon>Bacteria</taxon>
        <taxon>Pseudomonadati</taxon>
        <taxon>Pseudomonadota</taxon>
        <taxon>Gammaproteobacteria</taxon>
        <taxon>Arenicellales</taxon>
        <taxon>Arenicellaceae</taxon>
        <taxon>Arenicella</taxon>
    </lineage>
</organism>
<dbReference type="OrthoDB" id="7056878at2"/>